<feature type="region of interest" description="Disordered" evidence="9">
    <location>
        <begin position="460"/>
        <end position="491"/>
    </location>
</feature>
<evidence type="ECO:0000256" key="1">
    <source>
        <dbReference type="ARBA" id="ARBA00004167"/>
    </source>
</evidence>
<dbReference type="OrthoDB" id="10062605at2759"/>
<keyword evidence="5 10" id="KW-1133">Transmembrane helix</keyword>
<accession>A0A6P3WV84</accession>
<evidence type="ECO:0000313" key="11">
    <source>
        <dbReference type="Proteomes" id="UP000515204"/>
    </source>
</evidence>
<evidence type="ECO:0000256" key="3">
    <source>
        <dbReference type="ARBA" id="ARBA00022490"/>
    </source>
</evidence>
<reference evidence="12" key="1">
    <citation type="submission" date="2025-08" db="UniProtKB">
        <authorList>
            <consortium name="RefSeq"/>
        </authorList>
    </citation>
    <scope>IDENTIFICATION</scope>
</reference>
<feature type="region of interest" description="Disordered" evidence="9">
    <location>
        <begin position="597"/>
        <end position="683"/>
    </location>
</feature>
<dbReference type="Pfam" id="PF05781">
    <property type="entry name" value="MRVI1"/>
    <property type="match status" value="1"/>
</dbReference>
<feature type="region of interest" description="Disordered" evidence="9">
    <location>
        <begin position="871"/>
        <end position="890"/>
    </location>
</feature>
<feature type="compositionally biased region" description="Basic and acidic residues" evidence="9">
    <location>
        <begin position="829"/>
        <end position="839"/>
    </location>
</feature>
<dbReference type="RefSeq" id="XP_014469569.1">
    <property type="nucleotide sequence ID" value="XM_014614083.1"/>
</dbReference>
<keyword evidence="7 10" id="KW-0472">Membrane</keyword>
<dbReference type="InterPro" id="IPR008677">
    <property type="entry name" value="MRVI1"/>
</dbReference>
<gene>
    <name evidence="12" type="primary">LOC106741772</name>
</gene>
<evidence type="ECO:0000256" key="7">
    <source>
        <dbReference type="ARBA" id="ARBA00023136"/>
    </source>
</evidence>
<dbReference type="PANTHER" id="PTHR15352:SF1">
    <property type="entry name" value="KASH5-LIKE COILED-COIL DOMAIN-CONTAINING PROTEIN"/>
    <property type="match status" value="1"/>
</dbReference>
<dbReference type="GO" id="GO:0016020">
    <property type="term" value="C:membrane"/>
    <property type="evidence" value="ECO:0007669"/>
    <property type="project" value="UniProtKB-SubCell"/>
</dbReference>
<feature type="region of interest" description="Disordered" evidence="9">
    <location>
        <begin position="511"/>
        <end position="576"/>
    </location>
</feature>
<evidence type="ECO:0000256" key="10">
    <source>
        <dbReference type="SAM" id="Phobius"/>
    </source>
</evidence>
<feature type="compositionally biased region" description="Polar residues" evidence="9">
    <location>
        <begin position="716"/>
        <end position="729"/>
    </location>
</feature>
<feature type="region of interest" description="Disordered" evidence="9">
    <location>
        <begin position="698"/>
        <end position="729"/>
    </location>
</feature>
<dbReference type="PANTHER" id="PTHR15352">
    <property type="entry name" value="LYMPHOID-RESTRICTED MEMBRANE PROTEIN, JAW1"/>
    <property type="match status" value="1"/>
</dbReference>
<feature type="compositionally biased region" description="Basic and acidic residues" evidence="9">
    <location>
        <begin position="705"/>
        <end position="714"/>
    </location>
</feature>
<feature type="compositionally biased region" description="Polar residues" evidence="9">
    <location>
        <begin position="475"/>
        <end position="486"/>
    </location>
</feature>
<dbReference type="GeneID" id="106741772"/>
<feature type="coiled-coil region" evidence="8">
    <location>
        <begin position="36"/>
        <end position="185"/>
    </location>
</feature>
<keyword evidence="6 8" id="KW-0175">Coiled coil</keyword>
<evidence type="ECO:0000256" key="8">
    <source>
        <dbReference type="SAM" id="Coils"/>
    </source>
</evidence>
<feature type="region of interest" description="Disordered" evidence="9">
    <location>
        <begin position="764"/>
        <end position="839"/>
    </location>
</feature>
<evidence type="ECO:0000256" key="6">
    <source>
        <dbReference type="ARBA" id="ARBA00023054"/>
    </source>
</evidence>
<evidence type="ECO:0000256" key="9">
    <source>
        <dbReference type="SAM" id="MobiDB-lite"/>
    </source>
</evidence>
<feature type="compositionally biased region" description="Basic and acidic residues" evidence="9">
    <location>
        <begin position="620"/>
        <end position="635"/>
    </location>
</feature>
<feature type="transmembrane region" description="Helical" evidence="10">
    <location>
        <begin position="1286"/>
        <end position="1304"/>
    </location>
</feature>
<evidence type="ECO:0000256" key="2">
    <source>
        <dbReference type="ARBA" id="ARBA00004496"/>
    </source>
</evidence>
<dbReference type="GO" id="GO:0005737">
    <property type="term" value="C:cytoplasm"/>
    <property type="evidence" value="ECO:0007669"/>
    <property type="project" value="UniProtKB-SubCell"/>
</dbReference>
<keyword evidence="4 10" id="KW-0812">Transmembrane</keyword>
<feature type="compositionally biased region" description="Basic and acidic residues" evidence="9">
    <location>
        <begin position="877"/>
        <end position="890"/>
    </location>
</feature>
<evidence type="ECO:0000313" key="12">
    <source>
        <dbReference type="RefSeq" id="XP_014469569.1"/>
    </source>
</evidence>
<organism evidence="11 12">
    <name type="scientific">Dinoponera quadriceps</name>
    <name type="common">South American ant</name>
    <dbReference type="NCBI Taxonomy" id="609295"/>
    <lineage>
        <taxon>Eukaryota</taxon>
        <taxon>Metazoa</taxon>
        <taxon>Ecdysozoa</taxon>
        <taxon>Arthropoda</taxon>
        <taxon>Hexapoda</taxon>
        <taxon>Insecta</taxon>
        <taxon>Pterygota</taxon>
        <taxon>Neoptera</taxon>
        <taxon>Endopterygota</taxon>
        <taxon>Hymenoptera</taxon>
        <taxon>Apocrita</taxon>
        <taxon>Aculeata</taxon>
        <taxon>Formicoidea</taxon>
        <taxon>Formicidae</taxon>
        <taxon>Ponerinae</taxon>
        <taxon>Ponerini</taxon>
        <taxon>Dinoponera</taxon>
    </lineage>
</organism>
<dbReference type="Proteomes" id="UP000515204">
    <property type="component" value="Unplaced"/>
</dbReference>
<dbReference type="KEGG" id="dqu:106741772"/>
<protein>
    <submittedName>
        <fullName evidence="12">Uncharacterized protein LOC106741772 isoform X1</fullName>
    </submittedName>
</protein>
<name>A0A6P3WV84_DINQU</name>
<sequence length="1343" mass="151851">MICDRDKKSTNDATTMDSMKTDIEKDIAEVELRMRLRKFDEENIILREELTRAEELIANLERQCKNLENQLDRYTKKYQQLERENDEQKDKLDEMTRNEKSYISAYQKSTKKYESLSKQLEAAEIEIQAIQPLKEEMEKISKEKRDCIKQVARLQEEFCEKEEECEKLKVTIAELQDTNSSMKESYEYTICHLREKNRQLADENMELQSWSAFQGERSSIPIADGCYPHSTPYKLEQMSLENSLYAELQASGFTAECSSRSSCRLELEEELDYYDTVISATLEQLDRVIENFTATSTDGPRLDLPHTEDTGIRNIEALKRKVAFLLRAVTEKITSGRSSKNSGTQLRADYTDYAAGSTGQFGITSFRAGMLTRAYQCLKPDTNLRSTASQDVSDNVDDPFLKVIRENANVVLDRNIIEVIDPLVEELDRIIEQTINSPVVYKDLAASGNPRYRSVYTLPSNSQEVSSPGVEENAKQASSYQSSRWNSLDDAASGDGLTRVNICGKSAEFNEARSTRNVPDIRESPPHTEETSRPPGEMPKVSSALRMDSKTLEVTPEEETSTKNLQAPEVTVTSPLTSPRRKFSVYYRSFDVVEVREPNEDDQDAPCLEVRRSPSSSPVRDGEKKTGDLRNDRTQNDAPRYLFSHSYRSARNDSDSSNSCSPQKQFSDDPPDDEANPIVQPVPRKIYLAPTRLKLTREVGPSETVDAKNTRDRAPTITNSSGWDASSSFSTLVDGDRCEKDDDIASVHSSSTFVIDKCKTSARDLSTSVRSIPHNRIDSAEIADPENPHSGTASVRRDVGDQPTRVEPSVDSQMSSREDTSAGEDSECESAKPSDRCVDGRVTMGASEADQTANAALPLVGSPMKKMLGENVVQSDGKARREARDRNLFDAKQERRQRRLLVRRSLSEGENDNNNGRTLCRCRRHDGPRTAPLIQTDDQLKSFPSLTSVHLQESGIANLPDSEFSSRENLSEFELQKRYTAFSLCLCTDRLTLSRRMEVSLRQRDQSERNLACEVQKMQQDIQELAPLCTDRESVERVERVRHQLDMVARCAHRVSCAAETLGAMHQEHRVSRAVFVADRYLQLLQSRCEKLVANVAETKQILIENNIVIEEISGELGDDLPRIRYRSGTPANNRMMMARRRASIATMSRPMGSTQDVIKDTVRQRNSVSGRVTLRRPSLSYETSKWENERLGRTDSSSSIGELRGIFEHAESRRSSREENNNMLRLSQSNSQSIINCAIIDDEIATSPKQETCSELLSVNEEDLGRDCRPCATSQQSLRLRGIVTSWRVILCSVLIFFLGFYVNRVVSAVNACGVSDPSDEWLIEQILKRYFRTRNVMPHPA</sequence>
<feature type="compositionally biased region" description="Basic and acidic residues" evidence="9">
    <location>
        <begin position="511"/>
        <end position="532"/>
    </location>
</feature>
<comment type="subcellular location">
    <subcellularLocation>
        <location evidence="2">Cytoplasm</location>
    </subcellularLocation>
    <subcellularLocation>
        <location evidence="1">Membrane</location>
        <topology evidence="1">Single-pass membrane protein</topology>
    </subcellularLocation>
</comment>
<evidence type="ECO:0000256" key="5">
    <source>
        <dbReference type="ARBA" id="ARBA00022989"/>
    </source>
</evidence>
<keyword evidence="3" id="KW-0963">Cytoplasm</keyword>
<proteinExistence type="predicted"/>
<feature type="region of interest" description="Disordered" evidence="9">
    <location>
        <begin position="903"/>
        <end position="932"/>
    </location>
</feature>
<evidence type="ECO:0000256" key="4">
    <source>
        <dbReference type="ARBA" id="ARBA00022692"/>
    </source>
</evidence>
<keyword evidence="11" id="KW-1185">Reference proteome</keyword>